<name>A0A316ERZ6_9FLAO</name>
<sequence>MYIRTVFIFTLLLMLSFHATAQTDIPNSTPLEIGPLTTPDNNNNTSKGAALNIPSIIDPKPNINLRDSLTRMPVNMNLDNGMLQAGHNLKLDPKVGRSEKQGGTKEKFGDQYLGDIKSNGKFVGIVCRDHEYVDGDRVKISLNGEIVDYNVLLTASFKGINVDLEKGFNRLDFEALNEGSSSPNTAQVDVYDDLGNLIYSNKWLLSEGSKATLIITKE</sequence>
<protein>
    <recommendedName>
        <fullName evidence="4">Secreted protein</fullName>
    </recommendedName>
</protein>
<evidence type="ECO:0008006" key="4">
    <source>
        <dbReference type="Google" id="ProtNLM"/>
    </source>
</evidence>
<evidence type="ECO:0000313" key="2">
    <source>
        <dbReference type="EMBL" id="PWK25890.1"/>
    </source>
</evidence>
<evidence type="ECO:0000313" key="3">
    <source>
        <dbReference type="Proteomes" id="UP000245667"/>
    </source>
</evidence>
<proteinExistence type="predicted"/>
<keyword evidence="1" id="KW-0732">Signal</keyword>
<gene>
    <name evidence="2" type="ORF">LX92_00634</name>
</gene>
<reference evidence="2 3" key="1">
    <citation type="submission" date="2018-05" db="EMBL/GenBank/DDBJ databases">
        <title>Genomic Encyclopedia of Archaeal and Bacterial Type Strains, Phase II (KMG-II): from individual species to whole genera.</title>
        <authorList>
            <person name="Goeker M."/>
        </authorList>
    </citation>
    <scope>NUCLEOTIDE SEQUENCE [LARGE SCALE GENOMIC DNA]</scope>
    <source>
        <strain evidence="2 3">DSM 23514</strain>
    </source>
</reference>
<dbReference type="Proteomes" id="UP000245667">
    <property type="component" value="Unassembled WGS sequence"/>
</dbReference>
<dbReference type="RefSeq" id="WP_223308317.1">
    <property type="nucleotide sequence ID" value="NZ_CAJQNU010000035.1"/>
</dbReference>
<feature type="chain" id="PRO_5016252407" description="Secreted protein" evidence="1">
    <location>
        <begin position="22"/>
        <end position="218"/>
    </location>
</feature>
<dbReference type="EMBL" id="QGGQ01000001">
    <property type="protein sequence ID" value="PWK25890.1"/>
    <property type="molecule type" value="Genomic_DNA"/>
</dbReference>
<dbReference type="AlphaFoldDB" id="A0A316ERZ6"/>
<evidence type="ECO:0000256" key="1">
    <source>
        <dbReference type="SAM" id="SignalP"/>
    </source>
</evidence>
<accession>A0A316ERZ6</accession>
<feature type="signal peptide" evidence="1">
    <location>
        <begin position="1"/>
        <end position="21"/>
    </location>
</feature>
<comment type="caution">
    <text evidence="2">The sequence shown here is derived from an EMBL/GenBank/DDBJ whole genome shotgun (WGS) entry which is preliminary data.</text>
</comment>
<organism evidence="2 3">
    <name type="scientific">Maribacter polysiphoniae</name>
    <dbReference type="NCBI Taxonomy" id="429344"/>
    <lineage>
        <taxon>Bacteria</taxon>
        <taxon>Pseudomonadati</taxon>
        <taxon>Bacteroidota</taxon>
        <taxon>Flavobacteriia</taxon>
        <taxon>Flavobacteriales</taxon>
        <taxon>Flavobacteriaceae</taxon>
        <taxon>Maribacter</taxon>
    </lineage>
</organism>